<dbReference type="Pfam" id="PF03106">
    <property type="entry name" value="WRKY"/>
    <property type="match status" value="1"/>
</dbReference>
<protein>
    <submittedName>
        <fullName evidence="8">Probable WRKY transcription factor 41</fullName>
    </submittedName>
</protein>
<dbReference type="Gene3D" id="2.20.25.80">
    <property type="entry name" value="WRKY domain"/>
    <property type="match status" value="1"/>
</dbReference>
<keyword evidence="5" id="KW-0539">Nucleus</keyword>
<proteinExistence type="predicted"/>
<evidence type="ECO:0000256" key="4">
    <source>
        <dbReference type="ARBA" id="ARBA00023163"/>
    </source>
</evidence>
<dbReference type="KEGG" id="dzi:111303608"/>
<evidence type="ECO:0000256" key="5">
    <source>
        <dbReference type="ARBA" id="ARBA00023242"/>
    </source>
</evidence>
<evidence type="ECO:0000259" key="6">
    <source>
        <dbReference type="PROSITE" id="PS50811"/>
    </source>
</evidence>
<dbReference type="SMART" id="SM00774">
    <property type="entry name" value="WRKY"/>
    <property type="match status" value="1"/>
</dbReference>
<dbReference type="OrthoDB" id="1888929at2759"/>
<evidence type="ECO:0000256" key="3">
    <source>
        <dbReference type="ARBA" id="ARBA00023125"/>
    </source>
</evidence>
<comment type="subcellular location">
    <subcellularLocation>
        <location evidence="1">Nucleus</location>
    </subcellularLocation>
</comment>
<dbReference type="AlphaFoldDB" id="A0A6P5ZTF6"/>
<dbReference type="SUPFAM" id="SSF118290">
    <property type="entry name" value="WRKY DNA-binding domain"/>
    <property type="match status" value="1"/>
</dbReference>
<dbReference type="PROSITE" id="PS50811">
    <property type="entry name" value="WRKY"/>
    <property type="match status" value="1"/>
</dbReference>
<evidence type="ECO:0000313" key="8">
    <source>
        <dbReference type="RefSeq" id="XP_022755735.1"/>
    </source>
</evidence>
<gene>
    <name evidence="8" type="primary">LOC111303608</name>
</gene>
<dbReference type="GO" id="GO:0005634">
    <property type="term" value="C:nucleus"/>
    <property type="evidence" value="ECO:0007669"/>
    <property type="project" value="UniProtKB-SubCell"/>
</dbReference>
<keyword evidence="4" id="KW-0804">Transcription</keyword>
<dbReference type="InterPro" id="IPR036576">
    <property type="entry name" value="WRKY_dom_sf"/>
</dbReference>
<accession>A0A6P5ZTF6</accession>
<keyword evidence="2" id="KW-0805">Transcription regulation</keyword>
<evidence type="ECO:0000256" key="2">
    <source>
        <dbReference type="ARBA" id="ARBA00023015"/>
    </source>
</evidence>
<dbReference type="InterPro" id="IPR003657">
    <property type="entry name" value="WRKY_dom"/>
</dbReference>
<dbReference type="GO" id="GO:0000976">
    <property type="term" value="F:transcription cis-regulatory region binding"/>
    <property type="evidence" value="ECO:0007669"/>
    <property type="project" value="TreeGrafter"/>
</dbReference>
<keyword evidence="3" id="KW-0238">DNA-binding</keyword>
<dbReference type="Proteomes" id="UP000515121">
    <property type="component" value="Unplaced"/>
</dbReference>
<dbReference type="GO" id="GO:0003700">
    <property type="term" value="F:DNA-binding transcription factor activity"/>
    <property type="evidence" value="ECO:0007669"/>
    <property type="project" value="InterPro"/>
</dbReference>
<evidence type="ECO:0000313" key="7">
    <source>
        <dbReference type="Proteomes" id="UP000515121"/>
    </source>
</evidence>
<dbReference type="RefSeq" id="XP_022755735.1">
    <property type="nucleotide sequence ID" value="XM_022900000.1"/>
</dbReference>
<reference evidence="8" key="1">
    <citation type="submission" date="2025-08" db="UniProtKB">
        <authorList>
            <consortium name="RefSeq"/>
        </authorList>
    </citation>
    <scope>IDENTIFICATION</scope>
    <source>
        <tissue evidence="8">Fruit stalk</tissue>
    </source>
</reference>
<keyword evidence="7" id="KW-1185">Reference proteome</keyword>
<organism evidence="7 8">
    <name type="scientific">Durio zibethinus</name>
    <name type="common">Durian</name>
    <dbReference type="NCBI Taxonomy" id="66656"/>
    <lineage>
        <taxon>Eukaryota</taxon>
        <taxon>Viridiplantae</taxon>
        <taxon>Streptophyta</taxon>
        <taxon>Embryophyta</taxon>
        <taxon>Tracheophyta</taxon>
        <taxon>Spermatophyta</taxon>
        <taxon>Magnoliopsida</taxon>
        <taxon>eudicotyledons</taxon>
        <taxon>Gunneridae</taxon>
        <taxon>Pentapetalae</taxon>
        <taxon>rosids</taxon>
        <taxon>malvids</taxon>
        <taxon>Malvales</taxon>
        <taxon>Malvaceae</taxon>
        <taxon>Helicteroideae</taxon>
        <taxon>Durio</taxon>
    </lineage>
</organism>
<dbReference type="InterPro" id="IPR044810">
    <property type="entry name" value="WRKY_plant"/>
</dbReference>
<name>A0A6P5ZTF6_DURZI</name>
<feature type="domain" description="WRKY" evidence="6">
    <location>
        <begin position="117"/>
        <end position="185"/>
    </location>
</feature>
<evidence type="ECO:0000256" key="1">
    <source>
        <dbReference type="ARBA" id="ARBA00004123"/>
    </source>
</evidence>
<dbReference type="GeneID" id="111303608"/>
<dbReference type="PANTHER" id="PTHR32096">
    <property type="entry name" value="WRKY TRANSCRIPTION FACTOR 30-RELATED-RELATED"/>
    <property type="match status" value="1"/>
</dbReference>
<sequence>MTQQYLRSLTKEGILVLLPHMECLPQDHWKIKTKEPLLYVPRIGKRFNAELQYSLVAKPQPSEQAIRMPESQPPRVGSTPRSEVHDCDFEEQELKDDSKKRKTLLRLAELIRVPSTSLEVSPDDGFSWRKYEQKENLGSKYPRSYYWCISGNAQGCLAQKQVQRSDDDPTIFEITYHGWHTCTLGSHVVPFLGPLENQDQETFYASPTISGITYCSTSPSPSPSGMNPIMQEDIDF</sequence>
<dbReference type="PANTHER" id="PTHR32096:SF115">
    <property type="entry name" value="WRKY TRANSCRIPTION FACTOR 30-RELATED"/>
    <property type="match status" value="1"/>
</dbReference>